<gene>
    <name evidence="1" type="ORF">MPIPNATIZW_LOCUS10821</name>
</gene>
<evidence type="ECO:0000313" key="2">
    <source>
        <dbReference type="Proteomes" id="UP001314169"/>
    </source>
</evidence>
<organism evidence="1 2">
    <name type="scientific">Pipistrellus nathusii</name>
    <name type="common">Nathusius' pipistrelle</name>
    <dbReference type="NCBI Taxonomy" id="59473"/>
    <lineage>
        <taxon>Eukaryota</taxon>
        <taxon>Metazoa</taxon>
        <taxon>Chordata</taxon>
        <taxon>Craniata</taxon>
        <taxon>Vertebrata</taxon>
        <taxon>Euteleostomi</taxon>
        <taxon>Mammalia</taxon>
        <taxon>Eutheria</taxon>
        <taxon>Laurasiatheria</taxon>
        <taxon>Chiroptera</taxon>
        <taxon>Yangochiroptera</taxon>
        <taxon>Vespertilionidae</taxon>
        <taxon>Pipistrellus</taxon>
    </lineage>
</organism>
<sequence>MVCKLHAELGAALCSRQRQGKHSSGHGGERMAAAVDVAMNVLMNTWLSPHLLSWNLDDLLRELGHTQCPCHLHLLTNGFGTWQNEAITHLSDSPPDSTPSSDPCSLLYAQRSRVTGSCALTGA</sequence>
<dbReference type="EMBL" id="OY882860">
    <property type="protein sequence ID" value="CAK6442515.1"/>
    <property type="molecule type" value="Genomic_DNA"/>
</dbReference>
<keyword evidence="2" id="KW-1185">Reference proteome</keyword>
<protein>
    <submittedName>
        <fullName evidence="1">Uncharacterized protein</fullName>
    </submittedName>
</protein>
<evidence type="ECO:0000313" key="1">
    <source>
        <dbReference type="EMBL" id="CAK6442515.1"/>
    </source>
</evidence>
<accession>A0ABN9ZW94</accession>
<dbReference type="Proteomes" id="UP001314169">
    <property type="component" value="Chromosome 3"/>
</dbReference>
<reference evidence="1" key="1">
    <citation type="submission" date="2023-12" db="EMBL/GenBank/DDBJ databases">
        <authorList>
            <person name="Brown T."/>
        </authorList>
    </citation>
    <scope>NUCLEOTIDE SEQUENCE</scope>
</reference>
<proteinExistence type="predicted"/>
<name>A0ABN9ZW94_PIPNA</name>